<dbReference type="Proteomes" id="UP000308267">
    <property type="component" value="Unassembled WGS sequence"/>
</dbReference>
<evidence type="ECO:0000313" key="2">
    <source>
        <dbReference type="Proteomes" id="UP000308267"/>
    </source>
</evidence>
<dbReference type="AlphaFoldDB" id="A0A4S2LFZ8"/>
<reference evidence="1 2" key="1">
    <citation type="journal article" date="2019" name="BMC Genomics">
        <title>New insights from Opisthorchis felineus genome: update on genomics of the epidemiologically important liver flukes.</title>
        <authorList>
            <person name="Ershov N.I."/>
            <person name="Mordvinov V.A."/>
            <person name="Prokhortchouk E.B."/>
            <person name="Pakharukova M.Y."/>
            <person name="Gunbin K.V."/>
            <person name="Ustyantsev K."/>
            <person name="Genaev M.A."/>
            <person name="Blinov A.G."/>
            <person name="Mazur A."/>
            <person name="Boulygina E."/>
            <person name="Tsygankova S."/>
            <person name="Khrameeva E."/>
            <person name="Chekanov N."/>
            <person name="Fan G."/>
            <person name="Xiao A."/>
            <person name="Zhang H."/>
            <person name="Xu X."/>
            <person name="Yang H."/>
            <person name="Solovyev V."/>
            <person name="Lee S.M."/>
            <person name="Liu X."/>
            <person name="Afonnikov D.A."/>
            <person name="Skryabin K.G."/>
        </authorList>
    </citation>
    <scope>NUCLEOTIDE SEQUENCE [LARGE SCALE GENOMIC DNA]</scope>
    <source>
        <strain evidence="1">AK-0245</strain>
        <tissue evidence="1">Whole organism</tissue>
    </source>
</reference>
<keyword evidence="2" id="KW-1185">Reference proteome</keyword>
<protein>
    <submittedName>
        <fullName evidence="1">Uncharacterized protein</fullName>
    </submittedName>
</protein>
<comment type="caution">
    <text evidence="1">The sequence shown here is derived from an EMBL/GenBank/DDBJ whole genome shotgun (WGS) entry which is preliminary data.</text>
</comment>
<accession>A0A4S2LFZ8</accession>
<organism evidence="1 2">
    <name type="scientific">Opisthorchis felineus</name>
    <dbReference type="NCBI Taxonomy" id="147828"/>
    <lineage>
        <taxon>Eukaryota</taxon>
        <taxon>Metazoa</taxon>
        <taxon>Spiralia</taxon>
        <taxon>Lophotrochozoa</taxon>
        <taxon>Platyhelminthes</taxon>
        <taxon>Trematoda</taxon>
        <taxon>Digenea</taxon>
        <taxon>Opisthorchiida</taxon>
        <taxon>Opisthorchiata</taxon>
        <taxon>Opisthorchiidae</taxon>
        <taxon>Opisthorchis</taxon>
    </lineage>
</organism>
<evidence type="ECO:0000313" key="1">
    <source>
        <dbReference type="EMBL" id="TGZ62393.1"/>
    </source>
</evidence>
<dbReference type="EMBL" id="SJOL01007557">
    <property type="protein sequence ID" value="TGZ62393.1"/>
    <property type="molecule type" value="Genomic_DNA"/>
</dbReference>
<gene>
    <name evidence="1" type="ORF">CRM22_007470</name>
</gene>
<sequence>MQDKQSVVMASVHSHLNQTREMIKMLQKMGPVPDLPIPTLIGVLRRSERDMILIVDHYSD</sequence>
<name>A0A4S2LFZ8_OPIFE</name>
<proteinExistence type="predicted"/>